<evidence type="ECO:0000256" key="7">
    <source>
        <dbReference type="ARBA" id="ARBA00022643"/>
    </source>
</evidence>
<dbReference type="AlphaFoldDB" id="A0AAW1SV41"/>
<gene>
    <name evidence="13" type="ORF">WJX84_000118</name>
</gene>
<keyword evidence="9" id="KW-0521">NADP</keyword>
<evidence type="ECO:0000313" key="13">
    <source>
        <dbReference type="EMBL" id="KAK9857585.1"/>
    </source>
</evidence>
<evidence type="ECO:0000256" key="6">
    <source>
        <dbReference type="ARBA" id="ARBA00022630"/>
    </source>
</evidence>
<evidence type="ECO:0000256" key="3">
    <source>
        <dbReference type="ARBA" id="ARBA00004496"/>
    </source>
</evidence>
<keyword evidence="10" id="KW-0560">Oxidoreductase</keyword>
<organism evidence="13 14">
    <name type="scientific">Apatococcus fuscideae</name>
    <dbReference type="NCBI Taxonomy" id="2026836"/>
    <lineage>
        <taxon>Eukaryota</taxon>
        <taxon>Viridiplantae</taxon>
        <taxon>Chlorophyta</taxon>
        <taxon>core chlorophytes</taxon>
        <taxon>Trebouxiophyceae</taxon>
        <taxon>Chlorellales</taxon>
        <taxon>Chlorellaceae</taxon>
        <taxon>Apatococcus</taxon>
    </lineage>
</organism>
<evidence type="ECO:0000256" key="9">
    <source>
        <dbReference type="ARBA" id="ARBA00022857"/>
    </source>
</evidence>
<comment type="similarity">
    <text evidence="4">Belongs to the MMACHC family.</text>
</comment>
<evidence type="ECO:0000256" key="8">
    <source>
        <dbReference type="ARBA" id="ARBA00022827"/>
    </source>
</evidence>
<protein>
    <recommendedName>
        <fullName evidence="11">Cyanocobalamin reductase (cyanide-eliminating)</fullName>
    </recommendedName>
</protein>
<dbReference type="PANTHER" id="PTHR31457">
    <property type="entry name" value="METHYLMALONIC ACIDURIA AND HOMOCYSTINURIA TYPE C PROTEIN"/>
    <property type="match status" value="1"/>
</dbReference>
<evidence type="ECO:0000256" key="4">
    <source>
        <dbReference type="ARBA" id="ARBA00007762"/>
    </source>
</evidence>
<evidence type="ECO:0000256" key="5">
    <source>
        <dbReference type="ARBA" id="ARBA00022490"/>
    </source>
</evidence>
<comment type="subcellular location">
    <subcellularLocation>
        <location evidence="3">Cytoplasm</location>
    </subcellularLocation>
</comment>
<keyword evidence="5" id="KW-0963">Cytoplasm</keyword>
<keyword evidence="6" id="KW-0285">Flavoprotein</keyword>
<reference evidence="13 14" key="1">
    <citation type="journal article" date="2024" name="Nat. Commun.">
        <title>Phylogenomics reveals the evolutionary origins of lichenization in chlorophyte algae.</title>
        <authorList>
            <person name="Puginier C."/>
            <person name="Libourel C."/>
            <person name="Otte J."/>
            <person name="Skaloud P."/>
            <person name="Haon M."/>
            <person name="Grisel S."/>
            <person name="Petersen M."/>
            <person name="Berrin J.G."/>
            <person name="Delaux P.M."/>
            <person name="Dal Grande F."/>
            <person name="Keller J."/>
        </authorList>
    </citation>
    <scope>NUCLEOTIDE SEQUENCE [LARGE SCALE GENOMIC DNA]</scope>
    <source>
        <strain evidence="13 14">SAG 2523</strain>
    </source>
</reference>
<dbReference type="PANTHER" id="PTHR31457:SF2">
    <property type="entry name" value="CYANOCOBALAMIN REDUCTASE _ ALKYLCOBALAMIN DEALKYLASE"/>
    <property type="match status" value="1"/>
</dbReference>
<accession>A0AAW1SV41</accession>
<sequence>MTASAWGSSAGDEKSPCPGRGVPSMRKGAWRNRTADRLLHVGPYRLHIERFISGSSSEMNEEVDPTGAWGSSTTLPPAPGASASQCNWVGAEGRLSYCEALPTVRYDRLCHVSVPRLVLCTGTATPGASSMVLRKSDKLGVKRKSDHASANSQHAEFALDRLRSCLAPTGLDLVAPFSLDWCTDPEHPSLAAHLQNGSEGQAMAVLVGNSRKLWQPFLSHWRSSEDLQASENPLDTYIQTELVNVLSTDLKGLRWRICWPDTMTREGGPMAMQRLAHTIGFAYYDTTSHLCLHPKLGPWFSMRAVLVFDGLSYAGPSPQPPKCPLSAQTLAYIKMAVRSARTSMDAAESQPRSSEDSNGGPTSQHWQKWVAVREATCPGNPWKFDNRQMEYHYTHNTAALRKAISRKSFDARITT</sequence>
<dbReference type="GO" id="GO:0032451">
    <property type="term" value="F:demethylase activity"/>
    <property type="evidence" value="ECO:0007669"/>
    <property type="project" value="TreeGrafter"/>
</dbReference>
<keyword evidence="8" id="KW-0274">FAD</keyword>
<comment type="caution">
    <text evidence="13">The sequence shown here is derived from an EMBL/GenBank/DDBJ whole genome shotgun (WGS) entry which is preliminary data.</text>
</comment>
<name>A0AAW1SV41_9CHLO</name>
<evidence type="ECO:0000256" key="1">
    <source>
        <dbReference type="ARBA" id="ARBA00001917"/>
    </source>
</evidence>
<evidence type="ECO:0000313" key="14">
    <source>
        <dbReference type="Proteomes" id="UP001485043"/>
    </source>
</evidence>
<dbReference type="Proteomes" id="UP001485043">
    <property type="component" value="Unassembled WGS sequence"/>
</dbReference>
<dbReference type="GO" id="GO:0005737">
    <property type="term" value="C:cytoplasm"/>
    <property type="evidence" value="ECO:0007669"/>
    <property type="project" value="UniProtKB-SubCell"/>
</dbReference>
<feature type="region of interest" description="Disordered" evidence="12">
    <location>
        <begin position="343"/>
        <end position="365"/>
    </location>
</feature>
<evidence type="ECO:0000256" key="10">
    <source>
        <dbReference type="ARBA" id="ARBA00023002"/>
    </source>
</evidence>
<feature type="region of interest" description="Disordered" evidence="12">
    <location>
        <begin position="1"/>
        <end position="29"/>
    </location>
</feature>
<proteinExistence type="inferred from homology"/>
<evidence type="ECO:0000256" key="11">
    <source>
        <dbReference type="ARBA" id="ARBA00031313"/>
    </source>
</evidence>
<dbReference type="GO" id="GO:0009235">
    <property type="term" value="P:cobalamin metabolic process"/>
    <property type="evidence" value="ECO:0007669"/>
    <property type="project" value="TreeGrafter"/>
</dbReference>
<comment type="cofactor">
    <cofactor evidence="2">
        <name>FAD</name>
        <dbReference type="ChEBI" id="CHEBI:57692"/>
    </cofactor>
</comment>
<comment type="cofactor">
    <cofactor evidence="1">
        <name>FMN</name>
        <dbReference type="ChEBI" id="CHEBI:58210"/>
    </cofactor>
</comment>
<evidence type="ECO:0000256" key="2">
    <source>
        <dbReference type="ARBA" id="ARBA00001974"/>
    </source>
</evidence>
<dbReference type="GO" id="GO:0033787">
    <property type="term" value="F:cyanocobalamin reductase (cyanide-eliminating) (NADP+) activity"/>
    <property type="evidence" value="ECO:0007669"/>
    <property type="project" value="TreeGrafter"/>
</dbReference>
<dbReference type="Pfam" id="PF16690">
    <property type="entry name" value="MMACHC"/>
    <property type="match status" value="1"/>
</dbReference>
<dbReference type="GO" id="GO:0071949">
    <property type="term" value="F:FAD binding"/>
    <property type="evidence" value="ECO:0007669"/>
    <property type="project" value="TreeGrafter"/>
</dbReference>
<dbReference type="EMBL" id="JALJOV010000965">
    <property type="protein sequence ID" value="KAK9857585.1"/>
    <property type="molecule type" value="Genomic_DNA"/>
</dbReference>
<keyword evidence="7" id="KW-0288">FMN</keyword>
<feature type="compositionally biased region" description="Polar residues" evidence="12">
    <location>
        <begin position="350"/>
        <end position="365"/>
    </location>
</feature>
<keyword evidence="14" id="KW-1185">Reference proteome</keyword>
<evidence type="ECO:0000256" key="12">
    <source>
        <dbReference type="SAM" id="MobiDB-lite"/>
    </source>
</evidence>
<dbReference type="InterPro" id="IPR032037">
    <property type="entry name" value="MMACHC"/>
</dbReference>